<evidence type="ECO:0000313" key="7">
    <source>
        <dbReference type="EMBL" id="SHE59617.1"/>
    </source>
</evidence>
<dbReference type="InterPro" id="IPR014008">
    <property type="entry name" value="Cbl_synth_MTase_CbiT"/>
</dbReference>
<dbReference type="Pfam" id="PF05175">
    <property type="entry name" value="MTS"/>
    <property type="match status" value="1"/>
</dbReference>
<dbReference type="NCBIfam" id="TIGR02469">
    <property type="entry name" value="CbiT"/>
    <property type="match status" value="1"/>
</dbReference>
<name>A0A1M4USK7_VIBGA</name>
<accession>A0A1M4USK7</accession>
<keyword evidence="4 7" id="KW-0808">Transferase</keyword>
<evidence type="ECO:0000256" key="3">
    <source>
        <dbReference type="ARBA" id="ARBA00022603"/>
    </source>
</evidence>
<sequence>MKDSEFLRADKVPMTKQEVRAVVLDRLELGRAQRLIDVGAGTGSVAIEAALRFPELAVTAIEKNARALAVMRQNIKHHAVERIALIEAIAPCDLTGGADAIFIGGSGGNLTAIIDWALAHLTEQGRLVMTFILQDNLHQALEHLKHGPLRDLDCTQIMVSPMTPLGSSYYFKPNNPTFVMSCTRCTEGSAQ</sequence>
<dbReference type="GO" id="GO:0009236">
    <property type="term" value="P:cobalamin biosynthetic process"/>
    <property type="evidence" value="ECO:0007669"/>
    <property type="project" value="UniProtKB-UniPathway"/>
</dbReference>
<keyword evidence="5" id="KW-0949">S-adenosyl-L-methionine</keyword>
<dbReference type="RefSeq" id="WP_072955300.1">
    <property type="nucleotide sequence ID" value="NZ_FQUH01000002.1"/>
</dbReference>
<keyword evidence="8" id="KW-1185">Reference proteome</keyword>
<dbReference type="Proteomes" id="UP000184159">
    <property type="component" value="Unassembled WGS sequence"/>
</dbReference>
<keyword evidence="3 7" id="KW-0489">Methyltransferase</keyword>
<dbReference type="SUPFAM" id="SSF53335">
    <property type="entry name" value="S-adenosyl-L-methionine-dependent methyltransferases"/>
    <property type="match status" value="1"/>
</dbReference>
<protein>
    <submittedName>
        <fullName evidence="7">Cobalt-precorrin 7 C15-methyltransferase</fullName>
    </submittedName>
</protein>
<dbReference type="PANTHER" id="PTHR43182">
    <property type="entry name" value="COBALT-PRECORRIN-6B C(15)-METHYLTRANSFERASE (DECARBOXYLATING)"/>
    <property type="match status" value="1"/>
</dbReference>
<dbReference type="InterPro" id="IPR050714">
    <property type="entry name" value="Cobalamin_biosynth_MTase"/>
</dbReference>
<dbReference type="CDD" id="cd02440">
    <property type="entry name" value="AdoMet_MTases"/>
    <property type="match status" value="1"/>
</dbReference>
<dbReference type="AlphaFoldDB" id="A0A1M4USK7"/>
<evidence type="ECO:0000256" key="5">
    <source>
        <dbReference type="ARBA" id="ARBA00022691"/>
    </source>
</evidence>
<evidence type="ECO:0000256" key="2">
    <source>
        <dbReference type="ARBA" id="ARBA00022573"/>
    </source>
</evidence>
<dbReference type="Gene3D" id="3.40.50.150">
    <property type="entry name" value="Vaccinia Virus protein VP39"/>
    <property type="match status" value="1"/>
</dbReference>
<dbReference type="InterPro" id="IPR007848">
    <property type="entry name" value="Small_mtfrase_dom"/>
</dbReference>
<feature type="domain" description="Methyltransferase small" evidence="6">
    <location>
        <begin position="22"/>
        <end position="101"/>
    </location>
</feature>
<evidence type="ECO:0000259" key="6">
    <source>
        <dbReference type="Pfam" id="PF05175"/>
    </source>
</evidence>
<organism evidence="7 8">
    <name type="scientific">Vibrio gazogenes DSM 21264 = NBRC 103151</name>
    <dbReference type="NCBI Taxonomy" id="1123492"/>
    <lineage>
        <taxon>Bacteria</taxon>
        <taxon>Pseudomonadati</taxon>
        <taxon>Pseudomonadota</taxon>
        <taxon>Gammaproteobacteria</taxon>
        <taxon>Vibrionales</taxon>
        <taxon>Vibrionaceae</taxon>
        <taxon>Vibrio</taxon>
    </lineage>
</organism>
<dbReference type="UniPathway" id="UPA00148"/>
<dbReference type="PANTHER" id="PTHR43182:SF1">
    <property type="entry name" value="COBALT-PRECORRIN-7 C(5)-METHYLTRANSFERASE"/>
    <property type="match status" value="1"/>
</dbReference>
<comment type="pathway">
    <text evidence="1">Cofactor biosynthesis; adenosylcobalamin biosynthesis.</text>
</comment>
<dbReference type="GO" id="GO:0032259">
    <property type="term" value="P:methylation"/>
    <property type="evidence" value="ECO:0007669"/>
    <property type="project" value="UniProtKB-KW"/>
</dbReference>
<proteinExistence type="predicted"/>
<evidence type="ECO:0000256" key="4">
    <source>
        <dbReference type="ARBA" id="ARBA00022679"/>
    </source>
</evidence>
<reference evidence="8" key="1">
    <citation type="submission" date="2016-11" db="EMBL/GenBank/DDBJ databases">
        <authorList>
            <person name="Varghese N."/>
            <person name="Submissions S."/>
        </authorList>
    </citation>
    <scope>NUCLEOTIDE SEQUENCE [LARGE SCALE GENOMIC DNA]</scope>
    <source>
        <strain evidence="8">DSM 21264</strain>
    </source>
</reference>
<dbReference type="NCBIfam" id="NF006138">
    <property type="entry name" value="PRK08287.1"/>
    <property type="match status" value="1"/>
</dbReference>
<dbReference type="EMBL" id="FQUH01000002">
    <property type="protein sequence ID" value="SHE59617.1"/>
    <property type="molecule type" value="Genomic_DNA"/>
</dbReference>
<dbReference type="GO" id="GO:0008276">
    <property type="term" value="F:protein methyltransferase activity"/>
    <property type="evidence" value="ECO:0007669"/>
    <property type="project" value="InterPro"/>
</dbReference>
<evidence type="ECO:0000313" key="8">
    <source>
        <dbReference type="Proteomes" id="UP000184159"/>
    </source>
</evidence>
<dbReference type="InterPro" id="IPR029063">
    <property type="entry name" value="SAM-dependent_MTases_sf"/>
</dbReference>
<gene>
    <name evidence="7" type="ORF">SAMN02745781_00551</name>
</gene>
<evidence type="ECO:0000256" key="1">
    <source>
        <dbReference type="ARBA" id="ARBA00004953"/>
    </source>
</evidence>
<keyword evidence="2" id="KW-0169">Cobalamin biosynthesis</keyword>